<organism evidence="3 4">
    <name type="scientific">Streptomyces flaveolus</name>
    <dbReference type="NCBI Taxonomy" id="67297"/>
    <lineage>
        <taxon>Bacteria</taxon>
        <taxon>Bacillati</taxon>
        <taxon>Actinomycetota</taxon>
        <taxon>Actinomycetes</taxon>
        <taxon>Kitasatosporales</taxon>
        <taxon>Streptomycetaceae</taxon>
        <taxon>Streptomyces</taxon>
    </lineage>
</organism>
<dbReference type="Proteomes" id="UP001490330">
    <property type="component" value="Unassembled WGS sequence"/>
</dbReference>
<proteinExistence type="predicted"/>
<name>A0ABV1VB72_9ACTN</name>
<reference evidence="3 4" key="1">
    <citation type="submission" date="2024-06" db="EMBL/GenBank/DDBJ databases">
        <title>The Natural Products Discovery Center: Release of the First 8490 Sequenced Strains for Exploring Actinobacteria Biosynthetic Diversity.</title>
        <authorList>
            <person name="Kalkreuter E."/>
            <person name="Kautsar S.A."/>
            <person name="Yang D."/>
            <person name="Bader C.D."/>
            <person name="Teijaro C.N."/>
            <person name="Fluegel L."/>
            <person name="Davis C.M."/>
            <person name="Simpson J.R."/>
            <person name="Lauterbach L."/>
            <person name="Steele A.D."/>
            <person name="Gui C."/>
            <person name="Meng S."/>
            <person name="Li G."/>
            <person name="Viehrig K."/>
            <person name="Ye F."/>
            <person name="Su P."/>
            <person name="Kiefer A.F."/>
            <person name="Nichols A."/>
            <person name="Cepeda A.J."/>
            <person name="Yan W."/>
            <person name="Fan B."/>
            <person name="Jiang Y."/>
            <person name="Adhikari A."/>
            <person name="Zheng C.-J."/>
            <person name="Schuster L."/>
            <person name="Cowan T.M."/>
            <person name="Smanski M.J."/>
            <person name="Chevrette M.G."/>
            <person name="De Carvalho L.P.S."/>
            <person name="Shen B."/>
        </authorList>
    </citation>
    <scope>NUCLEOTIDE SEQUENCE [LARGE SCALE GENOMIC DNA]</scope>
    <source>
        <strain evidence="3 4">NPDC000632</strain>
    </source>
</reference>
<evidence type="ECO:0000259" key="2">
    <source>
        <dbReference type="Pfam" id="PF11907"/>
    </source>
</evidence>
<comment type="caution">
    <text evidence="3">The sequence shown here is derived from an EMBL/GenBank/DDBJ whole genome shotgun (WGS) entry which is preliminary data.</text>
</comment>
<dbReference type="RefSeq" id="WP_350726320.1">
    <property type="nucleotide sequence ID" value="NZ_JBEPCO010000092.1"/>
</dbReference>
<keyword evidence="4" id="KW-1185">Reference proteome</keyword>
<dbReference type="EMBL" id="JBEPCV010000005">
    <property type="protein sequence ID" value="MER6903737.1"/>
    <property type="molecule type" value="Genomic_DNA"/>
</dbReference>
<protein>
    <submittedName>
        <fullName evidence="3">DUF3427 domain-containing protein</fullName>
    </submittedName>
</protein>
<evidence type="ECO:0000313" key="4">
    <source>
        <dbReference type="Proteomes" id="UP001490330"/>
    </source>
</evidence>
<feature type="region of interest" description="Disordered" evidence="1">
    <location>
        <begin position="1"/>
        <end position="41"/>
    </location>
</feature>
<accession>A0ABV1VB72</accession>
<sequence>MTDRPSPTADHPSVTDRPALSTSRPAAADHPASAVRPATAPPRVTLQRLVTEAKTAGTTDLSVFLQQTGRDITDVYRGVHTWTSILRRADLLATPTRPVPGEAELLKRMHSFLHVDDTERATVYRQFTTPDAPAYEALTDFDQTIARMLFFNLWDTAGGFTSYTQGLASLRNQPTVRNELAQLLTHLIHSDRIRPANPLTGPHAHIPLNIHHAYNRSEILAAMGVARLGGQLPGFFAQGVLWDAANRTDALLITLNKNDRDFSPTMRYKDYPLDRTRFHWESQNSTAPTSTTGQRYQNHAQHGSHVLLFLRESKDTAAGKPRPWLLLGPATYEQHTGSKPMAITWRLHHPLPDWLWNRMPAT</sequence>
<gene>
    <name evidence="3" type="ORF">ABT322_08100</name>
</gene>
<evidence type="ECO:0000313" key="3">
    <source>
        <dbReference type="EMBL" id="MER6903737.1"/>
    </source>
</evidence>
<dbReference type="Pfam" id="PF11907">
    <property type="entry name" value="DUF3427"/>
    <property type="match status" value="1"/>
</dbReference>
<dbReference type="InterPro" id="IPR021835">
    <property type="entry name" value="DUF3427"/>
</dbReference>
<evidence type="ECO:0000256" key="1">
    <source>
        <dbReference type="SAM" id="MobiDB-lite"/>
    </source>
</evidence>
<feature type="domain" description="DUF3427" evidence="2">
    <location>
        <begin position="208"/>
        <end position="358"/>
    </location>
</feature>